<dbReference type="RefSeq" id="XP_025556861.1">
    <property type="nucleotide sequence ID" value="XM_025690042.1"/>
</dbReference>
<name>A0A395IBY4_ASPHC</name>
<dbReference type="Proteomes" id="UP000248961">
    <property type="component" value="Unassembled WGS sequence"/>
</dbReference>
<sequence>MGFRNCLRIIAVYQTYPRTFYPSNNQDQSRLHFPASPNSFFSISRTKRGLFIFHFSFGVKVLMRSSSMYACSALCFLWLFVSDIVGG</sequence>
<gene>
    <name evidence="1" type="ORF">BO97DRAFT_12964</name>
</gene>
<protein>
    <submittedName>
        <fullName evidence="1">Uncharacterized protein</fullName>
    </submittedName>
</protein>
<dbReference type="EMBL" id="KZ824267">
    <property type="protein sequence ID" value="RAL17707.1"/>
    <property type="molecule type" value="Genomic_DNA"/>
</dbReference>
<accession>A0A395IBY4</accession>
<evidence type="ECO:0000313" key="2">
    <source>
        <dbReference type="Proteomes" id="UP000248961"/>
    </source>
</evidence>
<organism evidence="1 2">
    <name type="scientific">Aspergillus homomorphus (strain CBS 101889)</name>
    <dbReference type="NCBI Taxonomy" id="1450537"/>
    <lineage>
        <taxon>Eukaryota</taxon>
        <taxon>Fungi</taxon>
        <taxon>Dikarya</taxon>
        <taxon>Ascomycota</taxon>
        <taxon>Pezizomycotina</taxon>
        <taxon>Eurotiomycetes</taxon>
        <taxon>Eurotiomycetidae</taxon>
        <taxon>Eurotiales</taxon>
        <taxon>Aspergillaceae</taxon>
        <taxon>Aspergillus</taxon>
        <taxon>Aspergillus subgen. Circumdati</taxon>
    </lineage>
</organism>
<dbReference type="VEuPathDB" id="FungiDB:BO97DRAFT_12964"/>
<dbReference type="GeneID" id="37194331"/>
<keyword evidence="2" id="KW-1185">Reference proteome</keyword>
<proteinExistence type="predicted"/>
<reference evidence="1 2" key="1">
    <citation type="submission" date="2018-02" db="EMBL/GenBank/DDBJ databases">
        <title>The genomes of Aspergillus section Nigri reveals drivers in fungal speciation.</title>
        <authorList>
            <consortium name="DOE Joint Genome Institute"/>
            <person name="Vesth T.C."/>
            <person name="Nybo J."/>
            <person name="Theobald S."/>
            <person name="Brandl J."/>
            <person name="Frisvad J.C."/>
            <person name="Nielsen K.F."/>
            <person name="Lyhne E.K."/>
            <person name="Kogle M.E."/>
            <person name="Kuo A."/>
            <person name="Riley R."/>
            <person name="Clum A."/>
            <person name="Nolan M."/>
            <person name="Lipzen A."/>
            <person name="Salamov A."/>
            <person name="Henrissat B."/>
            <person name="Wiebenga A."/>
            <person name="De vries R.P."/>
            <person name="Grigoriev I.V."/>
            <person name="Mortensen U.H."/>
            <person name="Andersen M.R."/>
            <person name="Baker S.E."/>
        </authorList>
    </citation>
    <scope>NUCLEOTIDE SEQUENCE [LARGE SCALE GENOMIC DNA]</scope>
    <source>
        <strain evidence="1 2">CBS 101889</strain>
    </source>
</reference>
<evidence type="ECO:0000313" key="1">
    <source>
        <dbReference type="EMBL" id="RAL17707.1"/>
    </source>
</evidence>
<dbReference type="AlphaFoldDB" id="A0A395IBY4"/>